<evidence type="ECO:0000313" key="6">
    <source>
        <dbReference type="EnsemblProtists" id="EOD37506"/>
    </source>
</evidence>
<keyword evidence="7" id="KW-1185">Reference proteome</keyword>
<dbReference type="RefSeq" id="XP_005789935.1">
    <property type="nucleotide sequence ID" value="XM_005789878.1"/>
</dbReference>
<evidence type="ECO:0000313" key="7">
    <source>
        <dbReference type="Proteomes" id="UP000013827"/>
    </source>
</evidence>
<dbReference type="InterPro" id="IPR003819">
    <property type="entry name" value="TauD/TfdA-like"/>
</dbReference>
<dbReference type="eggNOG" id="KOG3888">
    <property type="taxonomic scope" value="Eukaryota"/>
</dbReference>
<evidence type="ECO:0000256" key="3">
    <source>
        <dbReference type="ARBA" id="ARBA00022873"/>
    </source>
</evidence>
<name>A0A0D3KP21_EMIH1</name>
<evidence type="ECO:0000256" key="4">
    <source>
        <dbReference type="ARBA" id="ARBA00023002"/>
    </source>
</evidence>
<dbReference type="PANTHER" id="PTHR10696:SF51">
    <property type="entry name" value="TRIMETHYLLYSINE DIOXYGENASE, MITOCHONDRIAL"/>
    <property type="match status" value="1"/>
</dbReference>
<dbReference type="Pfam" id="PF02668">
    <property type="entry name" value="TauD"/>
    <property type="match status" value="1"/>
</dbReference>
<dbReference type="HOGENOM" id="CLU_1252663_0_0_1"/>
<evidence type="ECO:0000259" key="5">
    <source>
        <dbReference type="Pfam" id="PF02668"/>
    </source>
</evidence>
<accession>A0A0D3KP21</accession>
<reference evidence="7" key="1">
    <citation type="journal article" date="2013" name="Nature">
        <title>Pan genome of the phytoplankton Emiliania underpins its global distribution.</title>
        <authorList>
            <person name="Read B.A."/>
            <person name="Kegel J."/>
            <person name="Klute M.J."/>
            <person name="Kuo A."/>
            <person name="Lefebvre S.C."/>
            <person name="Maumus F."/>
            <person name="Mayer C."/>
            <person name="Miller J."/>
            <person name="Monier A."/>
            <person name="Salamov A."/>
            <person name="Young J."/>
            <person name="Aguilar M."/>
            <person name="Claverie J.M."/>
            <person name="Frickenhaus S."/>
            <person name="Gonzalez K."/>
            <person name="Herman E.K."/>
            <person name="Lin Y.C."/>
            <person name="Napier J."/>
            <person name="Ogata H."/>
            <person name="Sarno A.F."/>
            <person name="Shmutz J."/>
            <person name="Schroeder D."/>
            <person name="de Vargas C."/>
            <person name="Verret F."/>
            <person name="von Dassow P."/>
            <person name="Valentin K."/>
            <person name="Van de Peer Y."/>
            <person name="Wheeler G."/>
            <person name="Dacks J.B."/>
            <person name="Delwiche C.F."/>
            <person name="Dyhrman S.T."/>
            <person name="Glockner G."/>
            <person name="John U."/>
            <person name="Richards T."/>
            <person name="Worden A.Z."/>
            <person name="Zhang X."/>
            <person name="Grigoriev I.V."/>
            <person name="Allen A.E."/>
            <person name="Bidle K."/>
            <person name="Borodovsky M."/>
            <person name="Bowler C."/>
            <person name="Brownlee C."/>
            <person name="Cock J.M."/>
            <person name="Elias M."/>
            <person name="Gladyshev V.N."/>
            <person name="Groth M."/>
            <person name="Guda C."/>
            <person name="Hadaegh A."/>
            <person name="Iglesias-Rodriguez M.D."/>
            <person name="Jenkins J."/>
            <person name="Jones B.M."/>
            <person name="Lawson T."/>
            <person name="Leese F."/>
            <person name="Lindquist E."/>
            <person name="Lobanov A."/>
            <person name="Lomsadze A."/>
            <person name="Malik S.B."/>
            <person name="Marsh M.E."/>
            <person name="Mackinder L."/>
            <person name="Mock T."/>
            <person name="Mueller-Roeber B."/>
            <person name="Pagarete A."/>
            <person name="Parker M."/>
            <person name="Probert I."/>
            <person name="Quesneville H."/>
            <person name="Raines C."/>
            <person name="Rensing S.A."/>
            <person name="Riano-Pachon D.M."/>
            <person name="Richier S."/>
            <person name="Rokitta S."/>
            <person name="Shiraiwa Y."/>
            <person name="Soanes D.M."/>
            <person name="van der Giezen M."/>
            <person name="Wahlund T.M."/>
            <person name="Williams B."/>
            <person name="Wilson W."/>
            <person name="Wolfe G."/>
            <person name="Wurch L.L."/>
        </authorList>
    </citation>
    <scope>NUCLEOTIDE SEQUENCE</scope>
</reference>
<evidence type="ECO:0000256" key="1">
    <source>
        <dbReference type="ARBA" id="ARBA00001961"/>
    </source>
</evidence>
<dbReference type="Gene3D" id="3.60.130.10">
    <property type="entry name" value="Clavaminate synthase-like"/>
    <property type="match status" value="1"/>
</dbReference>
<dbReference type="Proteomes" id="UP000013827">
    <property type="component" value="Unassembled WGS sequence"/>
</dbReference>
<sequence>MHTDHAFIDDVPGYLQFMYQAQASVRTSVVDGVAVAEELRTSDPAAFQLLSSVPLTHSLRTVHYDANGDYCHLGSLHDGVFEDCHTHPILELDDGGVVRRVAHSEIKRGVCAIPYDVYHDIMGAYTTWLGMLEDPRFVVPVEWPEHTCIVLNNHRVMHTRASPPADGRERIMVWAYAQKHITELRYRLLRQQMVERGGVSDVWTTRLPNQIVGEIAGVGK</sequence>
<protein>
    <recommendedName>
        <fullName evidence="5">TauD/TfdA-like domain-containing protein</fullName>
    </recommendedName>
</protein>
<reference evidence="6" key="2">
    <citation type="submission" date="2024-10" db="UniProtKB">
        <authorList>
            <consortium name="EnsemblProtists"/>
        </authorList>
    </citation>
    <scope>IDENTIFICATION</scope>
</reference>
<evidence type="ECO:0000256" key="2">
    <source>
        <dbReference type="ARBA" id="ARBA00005022"/>
    </source>
</evidence>
<dbReference type="PaxDb" id="2903-EOD37506"/>
<dbReference type="GO" id="GO:0005739">
    <property type="term" value="C:mitochondrion"/>
    <property type="evidence" value="ECO:0007669"/>
    <property type="project" value="TreeGrafter"/>
</dbReference>
<dbReference type="InterPro" id="IPR042098">
    <property type="entry name" value="TauD-like_sf"/>
</dbReference>
<dbReference type="SUPFAM" id="SSF51197">
    <property type="entry name" value="Clavaminate synthase-like"/>
    <property type="match status" value="1"/>
</dbReference>
<keyword evidence="4" id="KW-0560">Oxidoreductase</keyword>
<dbReference type="EnsemblProtists" id="EOD37506">
    <property type="protein sequence ID" value="EOD37506"/>
    <property type="gene ID" value="EMIHUDRAFT_313257"/>
</dbReference>
<dbReference type="PANTHER" id="PTHR10696">
    <property type="entry name" value="GAMMA-BUTYROBETAINE HYDROXYLASE-RELATED"/>
    <property type="match status" value="1"/>
</dbReference>
<dbReference type="GO" id="GO:0016491">
    <property type="term" value="F:oxidoreductase activity"/>
    <property type="evidence" value="ECO:0007669"/>
    <property type="project" value="UniProtKB-KW"/>
</dbReference>
<dbReference type="GO" id="GO:0045329">
    <property type="term" value="P:carnitine biosynthetic process"/>
    <property type="evidence" value="ECO:0007669"/>
    <property type="project" value="UniProtKB-KW"/>
</dbReference>
<dbReference type="KEGG" id="ehx:EMIHUDRAFT_313257"/>
<dbReference type="AlphaFoldDB" id="A0A0D3KP21"/>
<keyword evidence="3" id="KW-0124">Carnitine biosynthesis</keyword>
<dbReference type="InterPro" id="IPR050411">
    <property type="entry name" value="AlphaKG_dependent_hydroxylases"/>
</dbReference>
<comment type="pathway">
    <text evidence="2">Amine and polyamine biosynthesis; carnitine biosynthesis.</text>
</comment>
<comment type="cofactor">
    <cofactor evidence="1">
        <name>L-ascorbate</name>
        <dbReference type="ChEBI" id="CHEBI:38290"/>
    </cofactor>
</comment>
<dbReference type="GeneID" id="17282776"/>
<dbReference type="STRING" id="2903.R1FPI8"/>
<proteinExistence type="predicted"/>
<feature type="domain" description="TauD/TfdA-like" evidence="5">
    <location>
        <begin position="2"/>
        <end position="173"/>
    </location>
</feature>
<organism evidence="6 7">
    <name type="scientific">Emiliania huxleyi (strain CCMP1516)</name>
    <dbReference type="NCBI Taxonomy" id="280463"/>
    <lineage>
        <taxon>Eukaryota</taxon>
        <taxon>Haptista</taxon>
        <taxon>Haptophyta</taxon>
        <taxon>Prymnesiophyceae</taxon>
        <taxon>Isochrysidales</taxon>
        <taxon>Noelaerhabdaceae</taxon>
        <taxon>Emiliania</taxon>
    </lineage>
</organism>